<comment type="subunit">
    <text evidence="3">Monomer.</text>
</comment>
<keyword evidence="12" id="KW-0511">Multifunctional enzyme</keyword>
<evidence type="ECO:0000256" key="8">
    <source>
        <dbReference type="ARBA" id="ARBA00023098"/>
    </source>
</evidence>
<evidence type="ECO:0000256" key="1">
    <source>
        <dbReference type="ARBA" id="ARBA00004275"/>
    </source>
</evidence>
<keyword evidence="6" id="KW-0560">Oxidoreductase</keyword>
<evidence type="ECO:0000256" key="9">
    <source>
        <dbReference type="ARBA" id="ARBA00023140"/>
    </source>
</evidence>
<feature type="domain" description="3-hydroxyacyl-CoA dehydrogenase C-terminal" evidence="14">
    <location>
        <begin position="473"/>
        <end position="566"/>
    </location>
</feature>
<evidence type="ECO:0000256" key="10">
    <source>
        <dbReference type="ARBA" id="ARBA00023235"/>
    </source>
</evidence>
<dbReference type="RefSeq" id="WP_418160710.1">
    <property type="nucleotide sequence ID" value="NZ_JBBLZC010000019.1"/>
</dbReference>
<dbReference type="InterPro" id="IPR001753">
    <property type="entry name" value="Enoyl-CoA_hydra/iso"/>
</dbReference>
<feature type="domain" description="3-hydroxyacyl-CoA dehydrogenase NAD binding" evidence="15">
    <location>
        <begin position="292"/>
        <end position="469"/>
    </location>
</feature>
<evidence type="ECO:0000313" key="17">
    <source>
        <dbReference type="Proteomes" id="UP001375743"/>
    </source>
</evidence>
<dbReference type="InterPro" id="IPR029045">
    <property type="entry name" value="ClpP/crotonase-like_dom_sf"/>
</dbReference>
<keyword evidence="10" id="KW-0413">Isomerase</keyword>
<keyword evidence="4" id="KW-0276">Fatty acid metabolism</keyword>
<comment type="caution">
    <text evidence="16">The sequence shown here is derived from an EMBL/GenBank/DDBJ whole genome shotgun (WGS) entry which is preliminary data.</text>
</comment>
<evidence type="ECO:0000256" key="4">
    <source>
        <dbReference type="ARBA" id="ARBA00022832"/>
    </source>
</evidence>
<dbReference type="Gene3D" id="3.90.226.10">
    <property type="entry name" value="2-enoyl-CoA Hydratase, Chain A, domain 1"/>
    <property type="match status" value="1"/>
</dbReference>
<evidence type="ECO:0000256" key="5">
    <source>
        <dbReference type="ARBA" id="ARBA00022963"/>
    </source>
</evidence>
<keyword evidence="7" id="KW-0520">NAD</keyword>
<evidence type="ECO:0000256" key="12">
    <source>
        <dbReference type="ARBA" id="ARBA00023268"/>
    </source>
</evidence>
<keyword evidence="17" id="KW-1185">Reference proteome</keyword>
<evidence type="ECO:0000256" key="3">
    <source>
        <dbReference type="ARBA" id="ARBA00011245"/>
    </source>
</evidence>
<dbReference type="CDD" id="cd06558">
    <property type="entry name" value="crotonase-like"/>
    <property type="match status" value="1"/>
</dbReference>
<keyword evidence="11" id="KW-0456">Lyase</keyword>
<name>A0ABU8XUI5_9PROT</name>
<evidence type="ECO:0000313" key="16">
    <source>
        <dbReference type="EMBL" id="MEK0084860.1"/>
    </source>
</evidence>
<protein>
    <submittedName>
        <fullName evidence="16">3-hydroxyacyl-CoA dehydrogenase NAD-binding domain-containing protein</fullName>
    </submittedName>
</protein>
<keyword evidence="5" id="KW-0442">Lipid degradation</keyword>
<dbReference type="SUPFAM" id="SSF48179">
    <property type="entry name" value="6-phosphogluconate dehydrogenase C-terminal domain-like"/>
    <property type="match status" value="2"/>
</dbReference>
<evidence type="ECO:0000256" key="11">
    <source>
        <dbReference type="ARBA" id="ARBA00023239"/>
    </source>
</evidence>
<evidence type="ECO:0000256" key="13">
    <source>
        <dbReference type="ARBA" id="ARBA00049556"/>
    </source>
</evidence>
<dbReference type="Gene3D" id="3.40.50.720">
    <property type="entry name" value="NAD(P)-binding Rossmann-like Domain"/>
    <property type="match status" value="1"/>
</dbReference>
<dbReference type="EMBL" id="JBBLZC010000019">
    <property type="protein sequence ID" value="MEK0084860.1"/>
    <property type="molecule type" value="Genomic_DNA"/>
</dbReference>
<dbReference type="InterPro" id="IPR008927">
    <property type="entry name" value="6-PGluconate_DH-like_C_sf"/>
</dbReference>
<gene>
    <name evidence="16" type="ORF">U1T56_17040</name>
</gene>
<dbReference type="SUPFAM" id="SSF52096">
    <property type="entry name" value="ClpP/crotonase"/>
    <property type="match status" value="1"/>
</dbReference>
<feature type="domain" description="3-hydroxyacyl-CoA dehydrogenase C-terminal" evidence="14">
    <location>
        <begin position="606"/>
        <end position="684"/>
    </location>
</feature>
<evidence type="ECO:0000259" key="14">
    <source>
        <dbReference type="Pfam" id="PF00725"/>
    </source>
</evidence>
<evidence type="ECO:0000256" key="6">
    <source>
        <dbReference type="ARBA" id="ARBA00023002"/>
    </source>
</evidence>
<evidence type="ECO:0000256" key="2">
    <source>
        <dbReference type="ARBA" id="ARBA00005005"/>
    </source>
</evidence>
<dbReference type="SUPFAM" id="SSF51735">
    <property type="entry name" value="NAD(P)-binding Rossmann-fold domains"/>
    <property type="match status" value="1"/>
</dbReference>
<keyword evidence="8" id="KW-0443">Lipid metabolism</keyword>
<evidence type="ECO:0000256" key="7">
    <source>
        <dbReference type="ARBA" id="ARBA00023027"/>
    </source>
</evidence>
<dbReference type="Proteomes" id="UP001375743">
    <property type="component" value="Unassembled WGS sequence"/>
</dbReference>
<sequence>MTAVSLEQDGDIAIVRVDNPPVNALSAAVRTGLLEAVRTIEGNGRIEGAVLLCAGRTFMAGADVREFGKELPGPDLPTVVQAIASSPKPWLAAIHGTALGGGLEVALGCHWRVAAPDARLGLPEVKLGLIPGAGGTQLLPRIVGLERALDLVASGRQIEAAEARELDLVDALIEGDLREGAIAFLRERLAAGAIPPRAAERPVPPFDQTAVAKLAAGIRRRARGLEAPVQAAESVLAAATLPLAEGLACERATFLRLRESAQAKALRHLFFAEREAAKVPGLEAVVPREIRHVGVIGAGTMGTGIAIAFLDAGYPVTIVETSAEALARGRARIEEAYQGLVKRGRLGQAEAAARLARLEGTSEPEALAAADLVVEAVFEDMAVKSALFAHLGRILRPGAVIATNTSYLDVAALARASSRPRDFLGLHFFAPANVMRLLEVVRTDKVAPEVLATGLAVARKLGKIAVVAGNGDGFIGNRIWAFYRRQLEYLLEDGADPYTIDAAMTAYGFPMGPFAVFDLSGLDIALAQRKRRAATRPAGERYVRIPDILCELGRLGRKTGAGWYRYTDGRAEPDPAVLEVIAAERTRRGTPQQSFTAEAIQAHARAAMVNEAARVLAEGIALRPSDIDVVLVHGYGFPSWRGGPLFEADTIGLDRVLADVVAMAAVGGVGSEPAPLLVELARRGSTFGAWAGKESA</sequence>
<reference evidence="16 17" key="1">
    <citation type="submission" date="2024-01" db="EMBL/GenBank/DDBJ databases">
        <title>Multi-omics insights into the function and evolution of sodium benzoate biodegradation pathways in Benzoatithermus flavus gen. nov., sp. nov. from hot spring.</title>
        <authorList>
            <person name="Hu C.-J."/>
            <person name="Li W.-J."/>
        </authorList>
    </citation>
    <scope>NUCLEOTIDE SEQUENCE [LARGE SCALE GENOMIC DNA]</scope>
    <source>
        <strain evidence="16 17">SYSU G07066</strain>
    </source>
</reference>
<keyword evidence="9" id="KW-0576">Peroxisome</keyword>
<evidence type="ECO:0000259" key="15">
    <source>
        <dbReference type="Pfam" id="PF02737"/>
    </source>
</evidence>
<dbReference type="Pfam" id="PF00378">
    <property type="entry name" value="ECH_1"/>
    <property type="match status" value="1"/>
</dbReference>
<dbReference type="PANTHER" id="PTHR23309:SF49">
    <property type="entry name" value="PEROXISOMAL BIFUNCTIONAL ENZYME"/>
    <property type="match status" value="1"/>
</dbReference>
<dbReference type="InterPro" id="IPR036291">
    <property type="entry name" value="NAD(P)-bd_dom_sf"/>
</dbReference>
<comment type="pathway">
    <text evidence="2">Lipid metabolism; fatty acid beta-oxidation.</text>
</comment>
<proteinExistence type="predicted"/>
<comment type="subcellular location">
    <subcellularLocation>
        <location evidence="1">Peroxisome</location>
    </subcellularLocation>
</comment>
<comment type="catalytic activity">
    <reaction evidence="13">
        <text>a (3S)-3-hydroxyacyl-CoA + NAD(+) = a 3-oxoacyl-CoA + NADH + H(+)</text>
        <dbReference type="Rhea" id="RHEA:22432"/>
        <dbReference type="ChEBI" id="CHEBI:15378"/>
        <dbReference type="ChEBI" id="CHEBI:57318"/>
        <dbReference type="ChEBI" id="CHEBI:57540"/>
        <dbReference type="ChEBI" id="CHEBI:57945"/>
        <dbReference type="ChEBI" id="CHEBI:90726"/>
        <dbReference type="EC" id="1.1.1.35"/>
    </reaction>
</comment>
<dbReference type="InterPro" id="IPR006176">
    <property type="entry name" value="3-OHacyl-CoA_DH_NAD-bd"/>
</dbReference>
<organism evidence="16 17">
    <name type="scientific">Benzoatithermus flavus</name>
    <dbReference type="NCBI Taxonomy" id="3108223"/>
    <lineage>
        <taxon>Bacteria</taxon>
        <taxon>Pseudomonadati</taxon>
        <taxon>Pseudomonadota</taxon>
        <taxon>Alphaproteobacteria</taxon>
        <taxon>Geminicoccales</taxon>
        <taxon>Geminicoccaceae</taxon>
        <taxon>Benzoatithermus</taxon>
    </lineage>
</organism>
<dbReference type="Pfam" id="PF00725">
    <property type="entry name" value="3HCDH"/>
    <property type="match status" value="2"/>
</dbReference>
<dbReference type="PANTHER" id="PTHR23309">
    <property type="entry name" value="3-HYDROXYACYL-COA DEHYROGENASE"/>
    <property type="match status" value="1"/>
</dbReference>
<dbReference type="Gene3D" id="1.10.1040.50">
    <property type="match status" value="1"/>
</dbReference>
<accession>A0ABU8XUI5</accession>
<dbReference type="Pfam" id="PF02737">
    <property type="entry name" value="3HCDH_N"/>
    <property type="match status" value="1"/>
</dbReference>
<dbReference type="InterPro" id="IPR006108">
    <property type="entry name" value="3HC_DH_C"/>
</dbReference>